<reference evidence="2 3" key="1">
    <citation type="journal article" date="2012" name="J. Bacteriol.">
        <title>Genome sequence of an alkane-degrading bacterium, Alcanivorax pacificus type strain W11-5, isolated from deep sea sediment.</title>
        <authorList>
            <person name="Lai Q."/>
            <person name="Shao Z."/>
        </authorList>
    </citation>
    <scope>NUCLEOTIDE SEQUENCE [LARGE SCALE GENOMIC DNA]</scope>
    <source>
        <strain evidence="2 3">W11-5</strain>
    </source>
</reference>
<dbReference type="OrthoDB" id="1684279at2"/>
<keyword evidence="3" id="KW-1185">Reference proteome</keyword>
<sequence length="105" mass="11281">MMSFTTRPAWRPALAVLSRLIAALFGGYGLAVLSGWMIALLLVRFTDTTRADAVLTGMLPGFLVFACAALWTFAARDSLRAWLGLLVPAALMALPVWLLWQGAGA</sequence>
<proteinExistence type="predicted"/>
<evidence type="ECO:0000313" key="3">
    <source>
        <dbReference type="Proteomes" id="UP000006764"/>
    </source>
</evidence>
<dbReference type="RefSeq" id="WP_008734299.1">
    <property type="nucleotide sequence ID" value="NZ_CP004387.1"/>
</dbReference>
<gene>
    <name evidence="2" type="ORF">S7S_00235</name>
</gene>
<dbReference type="STRING" id="391936.S7S_00235"/>
<keyword evidence="1" id="KW-0472">Membrane</keyword>
<feature type="transmembrane region" description="Helical" evidence="1">
    <location>
        <begin position="81"/>
        <end position="100"/>
    </location>
</feature>
<dbReference type="InterPro" id="IPR022109">
    <property type="entry name" value="DUF3649"/>
</dbReference>
<dbReference type="AlphaFoldDB" id="A0A0B4XHE2"/>
<keyword evidence="1" id="KW-1133">Transmembrane helix</keyword>
<dbReference type="Pfam" id="PF12365">
    <property type="entry name" value="DUF3649"/>
    <property type="match status" value="1"/>
</dbReference>
<feature type="transmembrane region" description="Helical" evidence="1">
    <location>
        <begin position="20"/>
        <end position="42"/>
    </location>
</feature>
<dbReference type="KEGG" id="apac:S7S_00235"/>
<accession>A0A0B4XHE2</accession>
<name>A0A0B4XHE2_9GAMM</name>
<evidence type="ECO:0000256" key="1">
    <source>
        <dbReference type="SAM" id="Phobius"/>
    </source>
</evidence>
<dbReference type="EMBL" id="CP004387">
    <property type="protein sequence ID" value="AJD46471.1"/>
    <property type="molecule type" value="Genomic_DNA"/>
</dbReference>
<feature type="transmembrane region" description="Helical" evidence="1">
    <location>
        <begin position="54"/>
        <end position="75"/>
    </location>
</feature>
<keyword evidence="1" id="KW-0812">Transmembrane</keyword>
<evidence type="ECO:0000313" key="2">
    <source>
        <dbReference type="EMBL" id="AJD46471.1"/>
    </source>
</evidence>
<dbReference type="Proteomes" id="UP000006764">
    <property type="component" value="Chromosome"/>
</dbReference>
<evidence type="ECO:0008006" key="4">
    <source>
        <dbReference type="Google" id="ProtNLM"/>
    </source>
</evidence>
<organism evidence="2 3">
    <name type="scientific">Isoalcanivorax pacificus W11-5</name>
    <dbReference type="NCBI Taxonomy" id="391936"/>
    <lineage>
        <taxon>Bacteria</taxon>
        <taxon>Pseudomonadati</taxon>
        <taxon>Pseudomonadota</taxon>
        <taxon>Gammaproteobacteria</taxon>
        <taxon>Oceanospirillales</taxon>
        <taxon>Alcanivoracaceae</taxon>
        <taxon>Isoalcanivorax</taxon>
    </lineage>
</organism>
<dbReference type="HOGENOM" id="CLU_159285_2_1_6"/>
<protein>
    <recommendedName>
        <fullName evidence="4">Iron uptake protein</fullName>
    </recommendedName>
</protein>